<dbReference type="Proteomes" id="UP000410492">
    <property type="component" value="Unassembled WGS sequence"/>
</dbReference>
<protein>
    <submittedName>
        <fullName evidence="1">Uncharacterized protein</fullName>
    </submittedName>
</protein>
<dbReference type="EMBL" id="CAACVG010012823">
    <property type="protein sequence ID" value="VEN60934.1"/>
    <property type="molecule type" value="Genomic_DNA"/>
</dbReference>
<organism evidence="1 2">
    <name type="scientific">Callosobruchus maculatus</name>
    <name type="common">Southern cowpea weevil</name>
    <name type="synonym">Pulse bruchid</name>
    <dbReference type="NCBI Taxonomy" id="64391"/>
    <lineage>
        <taxon>Eukaryota</taxon>
        <taxon>Metazoa</taxon>
        <taxon>Ecdysozoa</taxon>
        <taxon>Arthropoda</taxon>
        <taxon>Hexapoda</taxon>
        <taxon>Insecta</taxon>
        <taxon>Pterygota</taxon>
        <taxon>Neoptera</taxon>
        <taxon>Endopterygota</taxon>
        <taxon>Coleoptera</taxon>
        <taxon>Polyphaga</taxon>
        <taxon>Cucujiformia</taxon>
        <taxon>Chrysomeloidea</taxon>
        <taxon>Chrysomelidae</taxon>
        <taxon>Bruchinae</taxon>
        <taxon>Bruchini</taxon>
        <taxon>Callosobruchus</taxon>
    </lineage>
</organism>
<proteinExistence type="predicted"/>
<name>A0A653DLN4_CALMS</name>
<keyword evidence="2" id="KW-1185">Reference proteome</keyword>
<reference evidence="1 2" key="1">
    <citation type="submission" date="2019-01" db="EMBL/GenBank/DDBJ databases">
        <authorList>
            <person name="Sayadi A."/>
        </authorList>
    </citation>
    <scope>NUCLEOTIDE SEQUENCE [LARGE SCALE GENOMIC DNA]</scope>
</reference>
<accession>A0A653DLN4</accession>
<gene>
    <name evidence="1" type="ORF">CALMAC_LOCUS18478</name>
</gene>
<evidence type="ECO:0000313" key="2">
    <source>
        <dbReference type="Proteomes" id="UP000410492"/>
    </source>
</evidence>
<evidence type="ECO:0000313" key="1">
    <source>
        <dbReference type="EMBL" id="VEN60934.1"/>
    </source>
</evidence>
<sequence length="12" mass="1439">RRTLMCIFQSIA</sequence>
<feature type="non-terminal residue" evidence="1">
    <location>
        <position position="1"/>
    </location>
</feature>